<dbReference type="PANTHER" id="PTHR10631:SF3">
    <property type="entry name" value="TRNA (GUANINE(26)-N(2))-DIMETHYLTRANSFERASE"/>
    <property type="match status" value="1"/>
</dbReference>
<reference evidence="10 11" key="1">
    <citation type="journal article" date="2007" name="Appl. Environ. Microbiol.">
        <title>Isolation of key methanogens for global methane emission from rice paddy fields: a novel isolate affiliated with the clone cluster rice cluster I.</title>
        <authorList>
            <person name="Sakai S."/>
            <person name="Imachi H."/>
            <person name="Sekiguchi Y."/>
            <person name="Ohashi A."/>
            <person name="Harada H."/>
            <person name="Kamagata Y."/>
        </authorList>
    </citation>
    <scope>NUCLEOTIDE SEQUENCE [LARGE SCALE GENOMIC DNA]</scope>
    <source>
        <strain evidence="11">DSM 17711 / JCM 13418 / NBRC 101707 / SANAE</strain>
    </source>
</reference>
<dbReference type="Proteomes" id="UP000001882">
    <property type="component" value="Chromosome"/>
</dbReference>
<dbReference type="GO" id="GO:0046872">
    <property type="term" value="F:metal ion binding"/>
    <property type="evidence" value="ECO:0007669"/>
    <property type="project" value="UniProtKB-KW"/>
</dbReference>
<dbReference type="Pfam" id="PF02005">
    <property type="entry name" value="TRM"/>
    <property type="match status" value="1"/>
</dbReference>
<dbReference type="AlphaFoldDB" id="D1YXC9"/>
<feature type="binding site" evidence="8">
    <location>
        <position position="227"/>
    </location>
    <ligand>
        <name>Zn(2+)</name>
        <dbReference type="ChEBI" id="CHEBI:29105"/>
    </ligand>
</feature>
<evidence type="ECO:0000256" key="5">
    <source>
        <dbReference type="ARBA" id="ARBA00022694"/>
    </source>
</evidence>
<feature type="binding site" evidence="8">
    <location>
        <position position="244"/>
    </location>
    <ligand>
        <name>Zn(2+)</name>
        <dbReference type="ChEBI" id="CHEBI:29105"/>
    </ligand>
</feature>
<evidence type="ECO:0000256" key="9">
    <source>
        <dbReference type="PROSITE-ProRule" id="PRU00958"/>
    </source>
</evidence>
<evidence type="ECO:0000313" key="10">
    <source>
        <dbReference type="EMBL" id="BAI61101.1"/>
    </source>
</evidence>
<dbReference type="InterPro" id="IPR002905">
    <property type="entry name" value="Trm1"/>
</dbReference>
<keyword evidence="5 8" id="KW-0819">tRNA processing</keyword>
<feature type="binding site" evidence="8">
    <location>
        <position position="25"/>
    </location>
    <ligand>
        <name>S-adenosyl-L-methionine</name>
        <dbReference type="ChEBI" id="CHEBI:59789"/>
    </ligand>
</feature>
<dbReference type="FunCoup" id="D1YXC9">
    <property type="interactions" value="205"/>
</dbReference>
<organism evidence="10 11">
    <name type="scientific">Methanocella paludicola (strain DSM 17711 / JCM 13418 / NBRC 101707 / SANAE)</name>
    <dbReference type="NCBI Taxonomy" id="304371"/>
    <lineage>
        <taxon>Archaea</taxon>
        <taxon>Methanobacteriati</taxon>
        <taxon>Methanobacteriota</taxon>
        <taxon>Stenosarchaea group</taxon>
        <taxon>Methanomicrobia</taxon>
        <taxon>Methanocellales</taxon>
        <taxon>Methanocellaceae</taxon>
        <taxon>Methanocella</taxon>
    </lineage>
</organism>
<keyword evidence="1 8" id="KW-0820">tRNA-binding</keyword>
<dbReference type="GO" id="GO:0002940">
    <property type="term" value="P:tRNA N2-guanine methylation"/>
    <property type="evidence" value="ECO:0007669"/>
    <property type="project" value="TreeGrafter"/>
</dbReference>
<comment type="caution">
    <text evidence="8">Lacks conserved residue(s) required for the propagation of feature annotation.</text>
</comment>
<evidence type="ECO:0000313" key="11">
    <source>
        <dbReference type="Proteomes" id="UP000001882"/>
    </source>
</evidence>
<dbReference type="EMBL" id="AP011532">
    <property type="protein sequence ID" value="BAI61101.1"/>
    <property type="molecule type" value="Genomic_DNA"/>
</dbReference>
<dbReference type="PATRIC" id="fig|304371.9.peg.1060"/>
<comment type="catalytic activity">
    <reaction evidence="8">
        <text>guanosine(26) in tRNA + 2 S-adenosyl-L-methionine = N(2)-dimethylguanosine(26) in tRNA + 2 S-adenosyl-L-homocysteine + 2 H(+)</text>
        <dbReference type="Rhea" id="RHEA:43140"/>
        <dbReference type="Rhea" id="RHEA-COMP:10359"/>
        <dbReference type="Rhea" id="RHEA-COMP:10360"/>
        <dbReference type="ChEBI" id="CHEBI:15378"/>
        <dbReference type="ChEBI" id="CHEBI:57856"/>
        <dbReference type="ChEBI" id="CHEBI:59789"/>
        <dbReference type="ChEBI" id="CHEBI:74269"/>
        <dbReference type="ChEBI" id="CHEBI:74513"/>
        <dbReference type="EC" id="2.1.1.216"/>
    </reaction>
</comment>
<evidence type="ECO:0000256" key="4">
    <source>
        <dbReference type="ARBA" id="ARBA00022691"/>
    </source>
</evidence>
<dbReference type="SUPFAM" id="SSF53335">
    <property type="entry name" value="S-adenosyl-L-methionine-dependent methyltransferases"/>
    <property type="match status" value="1"/>
</dbReference>
<feature type="binding site" evidence="8">
    <location>
        <position position="69"/>
    </location>
    <ligand>
        <name>S-adenosyl-L-methionine</name>
        <dbReference type="ChEBI" id="CHEBI:59789"/>
    </ligand>
</feature>
<keyword evidence="8" id="KW-0479">Metal-binding</keyword>
<keyword evidence="3 8" id="KW-0808">Transferase</keyword>
<dbReference type="GeneID" id="8681049"/>
<comment type="similarity">
    <text evidence="8 9">Belongs to the class I-like SAM-binding methyltransferase superfamily. Trm1 family.</text>
</comment>
<keyword evidence="6 8" id="KW-0694">RNA-binding</keyword>
<reference evidence="11" key="3">
    <citation type="journal article" date="2011" name="PLoS ONE">
        <title>Genome sequence of a mesophilic hydrogenotrophic methanogen Methanocella paludicola, the first cultivated representative of the order Methanocellales.</title>
        <authorList>
            <person name="Sakai S."/>
            <person name="Takaki Y."/>
            <person name="Shimamura S."/>
            <person name="Sekine M."/>
            <person name="Tajima T."/>
            <person name="Kosugi H."/>
            <person name="Ichikawa N."/>
            <person name="Tasumi E."/>
            <person name="Hiraki A.T."/>
            <person name="Shimizu A."/>
            <person name="Kato Y."/>
            <person name="Nishiko R."/>
            <person name="Mori K."/>
            <person name="Fujita N."/>
            <person name="Imachi H."/>
            <person name="Takai K."/>
        </authorList>
    </citation>
    <scope>NUCLEOTIDE SEQUENCE [LARGE SCALE GENOMIC DNA]</scope>
    <source>
        <strain evidence="11">DSM 17711 / JCM 13418 / NBRC 101707 / SANAE</strain>
    </source>
</reference>
<sequence length="361" mass="39928">MIIREGRVAIETGEAFYNPRMEMNRDITVACLEALPEISTYIDVMSASGIRGIRVKKEVSRNIEVTSNDWDGPACELIKKNAEANGVSLEVSNCGANTLLSQRQFDFVDIDPFGTPAPYINSVCWASKRAMGITATDTAPLCGAHLKSGIRTYGAYPLKTEYYAEMGLRVLLGKVAREEAKYDRALKPLLCHTTEHFVRLYLGVTYGRADADAMMKDIGFIVHCFKCKNRFELPGLAVQAPETCPVCGAKVKVGGPIWLGDTKDNAFVDKVIQVLEAGQFNKKERAIRMLNLVRQELDTATFYDQHAICRDLKATPTEITTLLDDLRSQGYAASRTHYLGVGFKTDAPIGVIRGTILRLSE</sequence>
<dbReference type="PROSITE" id="PS51626">
    <property type="entry name" value="SAM_MT_TRM1"/>
    <property type="match status" value="1"/>
</dbReference>
<keyword evidence="8" id="KW-0862">Zinc</keyword>
<reference evidence="10 11" key="2">
    <citation type="journal article" date="2008" name="Int. J. Syst. Evol. Microbiol.">
        <title>Methanocella paludicola gen. nov., sp. nov., a methane-producing archaeon, the first isolate of the lineage 'Rice Cluster I', and proposal of the new archaeal order Methanocellales ord. nov.</title>
        <authorList>
            <person name="Sakai S."/>
            <person name="Imachi H."/>
            <person name="Hanada S."/>
            <person name="Ohashi A."/>
            <person name="Harada H."/>
            <person name="Kamagata Y."/>
        </authorList>
    </citation>
    <scope>NUCLEOTIDE SEQUENCE [LARGE SCALE GENOMIC DNA]</scope>
    <source>
        <strain evidence="11">DSM 17711 / JCM 13418 / NBRC 101707 / SANAE</strain>
    </source>
</reference>
<feature type="binding site" evidence="8">
    <location>
        <position position="51"/>
    </location>
    <ligand>
        <name>S-adenosyl-L-methionine</name>
        <dbReference type="ChEBI" id="CHEBI:59789"/>
    </ligand>
</feature>
<feature type="binding site" evidence="8">
    <location>
        <position position="96"/>
    </location>
    <ligand>
        <name>S-adenosyl-L-methionine</name>
        <dbReference type="ChEBI" id="CHEBI:59789"/>
    </ligand>
</feature>
<evidence type="ECO:0000256" key="3">
    <source>
        <dbReference type="ARBA" id="ARBA00022679"/>
    </source>
</evidence>
<dbReference type="GO" id="GO:0000049">
    <property type="term" value="F:tRNA binding"/>
    <property type="evidence" value="ECO:0007669"/>
    <property type="project" value="UniProtKB-UniRule"/>
</dbReference>
<dbReference type="GO" id="GO:0160104">
    <property type="term" value="F:tRNA (guanine(26)-N2)-dimethyltransferase activity"/>
    <property type="evidence" value="ECO:0007669"/>
    <property type="project" value="UniProtKB-UniRule"/>
</dbReference>
<evidence type="ECO:0000256" key="7">
    <source>
        <dbReference type="ARBA" id="ARBA00039099"/>
    </source>
</evidence>
<dbReference type="HAMAP" id="MF_00290">
    <property type="entry name" value="tRNA_dimethyltr_TRM1"/>
    <property type="match status" value="1"/>
</dbReference>
<dbReference type="Gene3D" id="3.30.56.70">
    <property type="entry name" value="N2,N2-dimethylguanosine tRNA methyltransferase, C-terminal domain"/>
    <property type="match status" value="1"/>
</dbReference>
<protein>
    <recommendedName>
        <fullName evidence="7 8">tRNA (guanine(26)-N(2))-dimethyltransferase</fullName>
        <ecNumber evidence="7 8">2.1.1.216</ecNumber>
    </recommendedName>
    <alternativeName>
        <fullName evidence="8">tRNA 2,2-dimethylguanosine-26 methyltransferase</fullName>
    </alternativeName>
    <alternativeName>
        <fullName evidence="8">tRNA(guanine-26,N(2)-N(2)) methyltransferase</fullName>
    </alternativeName>
    <alternativeName>
        <fullName evidence="8">tRNA(m(2,2)G26)dimethyltransferase</fullName>
    </alternativeName>
</protein>
<dbReference type="eggNOG" id="arCOG01219">
    <property type="taxonomic scope" value="Archaea"/>
</dbReference>
<dbReference type="InterPro" id="IPR029063">
    <property type="entry name" value="SAM-dependent_MTases_sf"/>
</dbReference>
<dbReference type="STRING" id="304371.MCP_1029"/>
<evidence type="ECO:0000256" key="6">
    <source>
        <dbReference type="ARBA" id="ARBA00022884"/>
    </source>
</evidence>
<evidence type="ECO:0000256" key="1">
    <source>
        <dbReference type="ARBA" id="ARBA00022555"/>
    </source>
</evidence>
<keyword evidence="11" id="KW-1185">Reference proteome</keyword>
<keyword evidence="2 8" id="KW-0489">Methyltransferase</keyword>
<comment type="function">
    <text evidence="8">Dimethylates a single guanine residue at position 26 of a number of tRNAs using S-adenosyl-L-methionine as donor of the methyl groups.</text>
</comment>
<dbReference type="InterPro" id="IPR022923">
    <property type="entry name" value="TRM1_arc_bac"/>
</dbReference>
<accession>D1YXC9</accession>
<feature type="binding site" evidence="8">
    <location>
        <position position="224"/>
    </location>
    <ligand>
        <name>Zn(2+)</name>
        <dbReference type="ChEBI" id="CHEBI:29105"/>
    </ligand>
</feature>
<name>D1YXC9_METPS</name>
<dbReference type="Gene3D" id="3.40.50.150">
    <property type="entry name" value="Vaccinia Virus protein VP39"/>
    <property type="match status" value="1"/>
</dbReference>
<evidence type="ECO:0000256" key="2">
    <source>
        <dbReference type="ARBA" id="ARBA00022603"/>
    </source>
</evidence>
<dbReference type="PANTHER" id="PTHR10631">
    <property type="entry name" value="N 2 ,N 2 -DIMETHYLGUANOSINE TRNA METHYLTRANSFERASE"/>
    <property type="match status" value="1"/>
</dbReference>
<dbReference type="InterPro" id="IPR042296">
    <property type="entry name" value="tRNA_met_Trm1_C"/>
</dbReference>
<evidence type="ECO:0000256" key="8">
    <source>
        <dbReference type="HAMAP-Rule" id="MF_00290"/>
    </source>
</evidence>
<dbReference type="NCBIfam" id="TIGR00308">
    <property type="entry name" value="TRM1"/>
    <property type="match status" value="1"/>
</dbReference>
<feature type="binding site" evidence="8">
    <location>
        <position position="247"/>
    </location>
    <ligand>
        <name>Zn(2+)</name>
        <dbReference type="ChEBI" id="CHEBI:29105"/>
    </ligand>
</feature>
<dbReference type="EC" id="2.1.1.216" evidence="7 8"/>
<gene>
    <name evidence="8 10" type="primary">trm1</name>
    <name evidence="10" type="ordered locus">MCP_1029</name>
</gene>
<dbReference type="KEGG" id="mpd:MCP_1029"/>
<dbReference type="InParanoid" id="D1YXC9"/>
<dbReference type="RefSeq" id="WP_012899780.1">
    <property type="nucleotide sequence ID" value="NC_013665.1"/>
</dbReference>
<proteinExistence type="inferred from homology"/>
<keyword evidence="4 8" id="KW-0949">S-adenosyl-L-methionine</keyword>